<dbReference type="Proteomes" id="UP000237000">
    <property type="component" value="Unassembled WGS sequence"/>
</dbReference>
<dbReference type="OrthoDB" id="10413631at2759"/>
<reference evidence="3" key="1">
    <citation type="submission" date="2016-06" db="EMBL/GenBank/DDBJ databases">
        <title>Parallel loss of symbiosis genes in relatives of nitrogen-fixing non-legume Parasponia.</title>
        <authorList>
            <person name="Van Velzen R."/>
            <person name="Holmer R."/>
            <person name="Bu F."/>
            <person name="Rutten L."/>
            <person name="Van Zeijl A."/>
            <person name="Liu W."/>
            <person name="Santuari L."/>
            <person name="Cao Q."/>
            <person name="Sharma T."/>
            <person name="Shen D."/>
            <person name="Roswanjaya Y."/>
            <person name="Wardhani T."/>
            <person name="Kalhor M.S."/>
            <person name="Jansen J."/>
            <person name="Van den Hoogen J."/>
            <person name="Gungor B."/>
            <person name="Hartog M."/>
            <person name="Hontelez J."/>
            <person name="Verver J."/>
            <person name="Yang W.-C."/>
            <person name="Schijlen E."/>
            <person name="Repin R."/>
            <person name="Schilthuizen M."/>
            <person name="Schranz E."/>
            <person name="Heidstra R."/>
            <person name="Miyata K."/>
            <person name="Fedorova E."/>
            <person name="Kohlen W."/>
            <person name="Bisseling T."/>
            <person name="Smit S."/>
            <person name="Geurts R."/>
        </authorList>
    </citation>
    <scope>NUCLEOTIDE SEQUENCE [LARGE SCALE GENOMIC DNA]</scope>
    <source>
        <strain evidence="3">cv. RG33-2</strain>
    </source>
</reference>
<keyword evidence="3" id="KW-1185">Reference proteome</keyword>
<name>A0A2P5F9H6_TREOI</name>
<evidence type="ECO:0000256" key="1">
    <source>
        <dbReference type="SAM" id="MobiDB-lite"/>
    </source>
</evidence>
<dbReference type="EMBL" id="JXTC01000052">
    <property type="protein sequence ID" value="PON94426.1"/>
    <property type="molecule type" value="Genomic_DNA"/>
</dbReference>
<sequence length="74" mass="8289">MEPAAEGHQLRVEALGIEGCCSRKWRLISDDQIDEKGGEKRSKRHTSGIKRQPQTNTEVFADGKTKLQIPQGQD</sequence>
<accession>A0A2P5F9H6</accession>
<comment type="caution">
    <text evidence="2">The sequence shown here is derived from an EMBL/GenBank/DDBJ whole genome shotgun (WGS) entry which is preliminary data.</text>
</comment>
<dbReference type="InParanoid" id="A0A2P5F9H6"/>
<evidence type="ECO:0000313" key="3">
    <source>
        <dbReference type="Proteomes" id="UP000237000"/>
    </source>
</evidence>
<protein>
    <submittedName>
        <fullName evidence="2">Uncharacterized protein</fullName>
    </submittedName>
</protein>
<dbReference type="AlphaFoldDB" id="A0A2P5F9H6"/>
<feature type="region of interest" description="Disordered" evidence="1">
    <location>
        <begin position="35"/>
        <end position="74"/>
    </location>
</feature>
<organism evidence="2 3">
    <name type="scientific">Trema orientale</name>
    <name type="common">Charcoal tree</name>
    <name type="synonym">Celtis orientalis</name>
    <dbReference type="NCBI Taxonomy" id="63057"/>
    <lineage>
        <taxon>Eukaryota</taxon>
        <taxon>Viridiplantae</taxon>
        <taxon>Streptophyta</taxon>
        <taxon>Embryophyta</taxon>
        <taxon>Tracheophyta</taxon>
        <taxon>Spermatophyta</taxon>
        <taxon>Magnoliopsida</taxon>
        <taxon>eudicotyledons</taxon>
        <taxon>Gunneridae</taxon>
        <taxon>Pentapetalae</taxon>
        <taxon>rosids</taxon>
        <taxon>fabids</taxon>
        <taxon>Rosales</taxon>
        <taxon>Cannabaceae</taxon>
        <taxon>Trema</taxon>
    </lineage>
</organism>
<proteinExistence type="predicted"/>
<evidence type="ECO:0000313" key="2">
    <source>
        <dbReference type="EMBL" id="PON94426.1"/>
    </source>
</evidence>
<gene>
    <name evidence="2" type="ORF">TorRG33x02_099000</name>
</gene>